<feature type="binding site" description="axial binding residue" evidence="7">
    <location>
        <position position="63"/>
    </location>
    <ligand>
        <name>heme c</name>
        <dbReference type="ChEBI" id="CHEBI:61717"/>
    </ligand>
    <ligandPart>
        <name>Fe</name>
        <dbReference type="ChEBI" id="CHEBI:18248"/>
    </ligandPart>
</feature>
<protein>
    <submittedName>
        <fullName evidence="11">Cytochrome c551</fullName>
    </submittedName>
</protein>
<dbReference type="GO" id="GO:0020037">
    <property type="term" value="F:heme binding"/>
    <property type="evidence" value="ECO:0007669"/>
    <property type="project" value="InterPro"/>
</dbReference>
<evidence type="ECO:0000256" key="7">
    <source>
        <dbReference type="PIRSR" id="PIRSR000025-2"/>
    </source>
</evidence>
<name>A0A1H4AWA0_9BACI</name>
<organism evidence="11 12">
    <name type="scientific">Thalassobacillus cyri</name>
    <dbReference type="NCBI Taxonomy" id="571932"/>
    <lineage>
        <taxon>Bacteria</taxon>
        <taxon>Bacillati</taxon>
        <taxon>Bacillota</taxon>
        <taxon>Bacilli</taxon>
        <taxon>Bacillales</taxon>
        <taxon>Bacillaceae</taxon>
        <taxon>Thalassobacillus</taxon>
    </lineage>
</organism>
<gene>
    <name evidence="11" type="ORF">SAMN05421743_104223</name>
</gene>
<dbReference type="PANTHER" id="PTHR37823:SF4">
    <property type="entry name" value="MENAQUINOL-CYTOCHROME C REDUCTASE CYTOCHROME B_C SUBUNIT"/>
    <property type="match status" value="1"/>
</dbReference>
<dbReference type="InterPro" id="IPR009056">
    <property type="entry name" value="Cyt_c-like_dom"/>
</dbReference>
<dbReference type="InterPro" id="IPR036909">
    <property type="entry name" value="Cyt_c-like_dom_sf"/>
</dbReference>
<dbReference type="RefSeq" id="WP_093043822.1">
    <property type="nucleotide sequence ID" value="NZ_FNQR01000004.1"/>
</dbReference>
<feature type="signal peptide" evidence="9">
    <location>
        <begin position="1"/>
        <end position="17"/>
    </location>
</feature>
<accession>A0A1H4AWA0</accession>
<dbReference type="Pfam" id="PF13442">
    <property type="entry name" value="Cytochrome_CBB3"/>
    <property type="match status" value="1"/>
</dbReference>
<dbReference type="PROSITE" id="PS51007">
    <property type="entry name" value="CYTC"/>
    <property type="match status" value="1"/>
</dbReference>
<evidence type="ECO:0000256" key="2">
    <source>
        <dbReference type="ARBA" id="ARBA00022617"/>
    </source>
</evidence>
<keyword evidence="2 6" id="KW-0349">Heme</keyword>
<dbReference type="GO" id="GO:0016020">
    <property type="term" value="C:membrane"/>
    <property type="evidence" value="ECO:0007669"/>
    <property type="project" value="InterPro"/>
</dbReference>
<keyword evidence="5 7" id="KW-0408">Iron</keyword>
<evidence type="ECO:0000256" key="6">
    <source>
        <dbReference type="PIRSR" id="PIRSR000025-1"/>
    </source>
</evidence>
<feature type="chain" id="PRO_5039099351" evidence="9">
    <location>
        <begin position="18"/>
        <end position="119"/>
    </location>
</feature>
<dbReference type="SUPFAM" id="SSF46626">
    <property type="entry name" value="Cytochrome c"/>
    <property type="match status" value="1"/>
</dbReference>
<evidence type="ECO:0000256" key="3">
    <source>
        <dbReference type="ARBA" id="ARBA00022723"/>
    </source>
</evidence>
<proteinExistence type="predicted"/>
<evidence type="ECO:0000256" key="9">
    <source>
        <dbReference type="SAM" id="SignalP"/>
    </source>
</evidence>
<dbReference type="NCBIfam" id="NF045774">
    <property type="entry name" value="cytochro_C551"/>
    <property type="match status" value="1"/>
</dbReference>
<feature type="binding site" description="axial binding residue" evidence="7">
    <location>
        <position position="98"/>
    </location>
    <ligand>
        <name>heme c</name>
        <dbReference type="ChEBI" id="CHEBI:61717"/>
    </ligand>
    <ligandPart>
        <name>Fe</name>
        <dbReference type="ChEBI" id="CHEBI:18248"/>
    </ligandPart>
</feature>
<reference evidence="11 12" key="1">
    <citation type="submission" date="2016-10" db="EMBL/GenBank/DDBJ databases">
        <authorList>
            <person name="de Groot N.N."/>
        </authorList>
    </citation>
    <scope>NUCLEOTIDE SEQUENCE [LARGE SCALE GENOMIC DNA]</scope>
    <source>
        <strain evidence="11 12">CCM7597</strain>
    </source>
</reference>
<keyword evidence="4" id="KW-0249">Electron transport</keyword>
<feature type="domain" description="Cytochrome c" evidence="10">
    <location>
        <begin position="46"/>
        <end position="119"/>
    </location>
</feature>
<keyword evidence="1" id="KW-0813">Transport</keyword>
<evidence type="ECO:0000313" key="12">
    <source>
        <dbReference type="Proteomes" id="UP000198584"/>
    </source>
</evidence>
<feature type="binding site" description="covalent" evidence="6">
    <location>
        <position position="59"/>
    </location>
    <ligand>
        <name>heme c</name>
        <dbReference type="ChEBI" id="CHEBI:61717"/>
    </ligand>
</feature>
<dbReference type="EMBL" id="FNQR01000004">
    <property type="protein sequence ID" value="SEA40173.1"/>
    <property type="molecule type" value="Genomic_DNA"/>
</dbReference>
<evidence type="ECO:0000256" key="1">
    <source>
        <dbReference type="ARBA" id="ARBA00022448"/>
    </source>
</evidence>
<dbReference type="InterPro" id="IPR051811">
    <property type="entry name" value="Cytochrome_c550/c551-like"/>
</dbReference>
<dbReference type="InterPro" id="IPR054782">
    <property type="entry name" value="Cytochro_C551"/>
</dbReference>
<keyword evidence="9" id="KW-0732">Signal</keyword>
<feature type="compositionally biased region" description="Gly residues" evidence="8">
    <location>
        <begin position="21"/>
        <end position="45"/>
    </location>
</feature>
<evidence type="ECO:0000256" key="8">
    <source>
        <dbReference type="SAM" id="MobiDB-lite"/>
    </source>
</evidence>
<keyword evidence="3 7" id="KW-0479">Metal-binding</keyword>
<dbReference type="PIRSF" id="PIRSF000025">
    <property type="entry name" value="Cytc_Bsub_c550"/>
    <property type="match status" value="1"/>
</dbReference>
<dbReference type="Proteomes" id="UP000198584">
    <property type="component" value="Unassembled WGS sequence"/>
</dbReference>
<evidence type="ECO:0000256" key="5">
    <source>
        <dbReference type="ARBA" id="ARBA00023004"/>
    </source>
</evidence>
<evidence type="ECO:0000313" key="11">
    <source>
        <dbReference type="EMBL" id="SEA40173.1"/>
    </source>
</evidence>
<dbReference type="GO" id="GO:0009055">
    <property type="term" value="F:electron transfer activity"/>
    <property type="evidence" value="ECO:0007669"/>
    <property type="project" value="InterPro"/>
</dbReference>
<dbReference type="GO" id="GO:0005506">
    <property type="term" value="F:iron ion binding"/>
    <property type="evidence" value="ECO:0007669"/>
    <property type="project" value="InterPro"/>
</dbReference>
<feature type="binding site" description="covalent" evidence="6">
    <location>
        <position position="62"/>
    </location>
    <ligand>
        <name>heme c</name>
        <dbReference type="ChEBI" id="CHEBI:61717"/>
    </ligand>
</feature>
<keyword evidence="12" id="KW-1185">Reference proteome</keyword>
<dbReference type="AlphaFoldDB" id="A0A1H4AWA0"/>
<dbReference type="PANTHER" id="PTHR37823">
    <property type="entry name" value="CYTOCHROME C-553-LIKE"/>
    <property type="match status" value="1"/>
</dbReference>
<dbReference type="STRING" id="571932.SAMN05421743_104223"/>
<dbReference type="InterPro" id="IPR012218">
    <property type="entry name" value="Cyt_c_BACSU-c550-type"/>
</dbReference>
<feature type="region of interest" description="Disordered" evidence="8">
    <location>
        <begin position="21"/>
        <end position="47"/>
    </location>
</feature>
<dbReference type="Gene3D" id="1.10.760.10">
    <property type="entry name" value="Cytochrome c-like domain"/>
    <property type="match status" value="1"/>
</dbReference>
<sequence length="119" mass="11597">MKKALMAVLFGSALVLGACGGGGDEGAEENGGGDAGTEENGGGGEVDTAAAEQAYQESCASCHGGDLSGGAGPSLKDVGSKYSKDEILNIIKNGKGSMPAGQATGEDADMIAGWLATQK</sequence>
<comment type="PTM">
    <text evidence="6">Binds 1 heme c group covalently per subunit.</text>
</comment>
<evidence type="ECO:0000256" key="4">
    <source>
        <dbReference type="ARBA" id="ARBA00022982"/>
    </source>
</evidence>
<dbReference type="OrthoDB" id="7933886at2"/>
<evidence type="ECO:0000259" key="10">
    <source>
        <dbReference type="PROSITE" id="PS51007"/>
    </source>
</evidence>
<dbReference type="PROSITE" id="PS51257">
    <property type="entry name" value="PROKAR_LIPOPROTEIN"/>
    <property type="match status" value="1"/>
</dbReference>